<dbReference type="InterPro" id="IPR006311">
    <property type="entry name" value="TAT_signal"/>
</dbReference>
<evidence type="ECO:0000256" key="1">
    <source>
        <dbReference type="ARBA" id="ARBA00023235"/>
    </source>
</evidence>
<comment type="similarity">
    <text evidence="2">Belongs to the hyi family.</text>
</comment>
<dbReference type="PANTHER" id="PTHR43489:SF3">
    <property type="entry name" value="XYLOSE ISOMERASE DOMAIN PROTEIN TIM BARREL"/>
    <property type="match status" value="1"/>
</dbReference>
<keyword evidence="4" id="KW-0732">Signal</keyword>
<dbReference type="PANTHER" id="PTHR43489">
    <property type="entry name" value="ISOMERASE"/>
    <property type="match status" value="1"/>
</dbReference>
<dbReference type="PIRSF" id="PIRSF006241">
    <property type="entry name" value="HyI"/>
    <property type="match status" value="1"/>
</dbReference>
<dbReference type="PROSITE" id="PS51318">
    <property type="entry name" value="TAT"/>
    <property type="match status" value="1"/>
</dbReference>
<dbReference type="Proteomes" id="UP000179129">
    <property type="component" value="Unassembled WGS sequence"/>
</dbReference>
<evidence type="ECO:0000313" key="7">
    <source>
        <dbReference type="Proteomes" id="UP000179129"/>
    </source>
</evidence>
<name>A0A1F5YWR3_9BACT</name>
<organism evidence="6 7">
    <name type="scientific">Candidatus Glassbacteria bacterium RIFCSPLOWO2_12_FULL_58_11</name>
    <dbReference type="NCBI Taxonomy" id="1817867"/>
    <lineage>
        <taxon>Bacteria</taxon>
        <taxon>Candidatus Glassiibacteriota</taxon>
    </lineage>
</organism>
<evidence type="ECO:0000256" key="3">
    <source>
        <dbReference type="PIRSR" id="PIRSR006241-50"/>
    </source>
</evidence>
<feature type="active site" description="Proton donor/acceptor" evidence="3">
    <location>
        <position position="178"/>
    </location>
</feature>
<proteinExistence type="inferred from homology"/>
<gene>
    <name evidence="6" type="ORF">A3F83_00215</name>
</gene>
<feature type="chain" id="PRO_5009522671" description="Xylose isomerase-like TIM barrel domain-containing protein" evidence="4">
    <location>
        <begin position="29"/>
        <end position="301"/>
    </location>
</feature>
<sequence length="301" mass="33184">MLNRRKFLLNNSLAVAAAGFSLTGRASAAPEKHAFKLKYAPHLSLFGNIPDEIDRLNEYAAWGFKAFEFNGLMGWDLTRAAALRKRMDELNMEMGVFVANPSGWDKAGMVDPEQRPAFLAEVKKAVTYHKIVGNSISTVITGPGLLKPARGHQRAAVVESLSRAAEIVAGTRLVLVVEPLNNRVDHPGYFLSRSDEAYEVMKAVGSPQVKILFDIYHQQITEGNLINNIRACYDEIGSFQLADVPGRHEPGTGEIDYRNVFKAIHELKFAGILGMELGPSVKQDPEGSLKVVQAMVECDKF</sequence>
<evidence type="ECO:0000256" key="4">
    <source>
        <dbReference type="SAM" id="SignalP"/>
    </source>
</evidence>
<protein>
    <recommendedName>
        <fullName evidence="5">Xylose isomerase-like TIM barrel domain-containing protein</fullName>
    </recommendedName>
</protein>
<dbReference type="STRING" id="1817867.A3F83_00215"/>
<dbReference type="Pfam" id="PF01261">
    <property type="entry name" value="AP_endonuc_2"/>
    <property type="match status" value="1"/>
</dbReference>
<feature type="domain" description="Xylose isomerase-like TIM barrel" evidence="5">
    <location>
        <begin position="58"/>
        <end position="278"/>
    </location>
</feature>
<evidence type="ECO:0000256" key="2">
    <source>
        <dbReference type="PIRNR" id="PIRNR006241"/>
    </source>
</evidence>
<feature type="active site" description="Proton donor/acceptor" evidence="3">
    <location>
        <position position="276"/>
    </location>
</feature>
<dbReference type="EMBL" id="MFIX01000109">
    <property type="protein sequence ID" value="OGG04631.1"/>
    <property type="molecule type" value="Genomic_DNA"/>
</dbReference>
<dbReference type="GO" id="GO:0016853">
    <property type="term" value="F:isomerase activity"/>
    <property type="evidence" value="ECO:0007669"/>
    <property type="project" value="UniProtKB-KW"/>
</dbReference>
<dbReference type="SUPFAM" id="SSF51658">
    <property type="entry name" value="Xylose isomerase-like"/>
    <property type="match status" value="1"/>
</dbReference>
<dbReference type="InterPro" id="IPR026040">
    <property type="entry name" value="HyI-like"/>
</dbReference>
<dbReference type="InterPro" id="IPR036237">
    <property type="entry name" value="Xyl_isomerase-like_sf"/>
</dbReference>
<dbReference type="AlphaFoldDB" id="A0A1F5YWR3"/>
<dbReference type="Gene3D" id="3.20.20.150">
    <property type="entry name" value="Divalent-metal-dependent TIM barrel enzymes"/>
    <property type="match status" value="1"/>
</dbReference>
<dbReference type="InterPro" id="IPR013022">
    <property type="entry name" value="Xyl_isomerase-like_TIM-brl"/>
</dbReference>
<accession>A0A1F5YWR3</accession>
<evidence type="ECO:0000313" key="6">
    <source>
        <dbReference type="EMBL" id="OGG04631.1"/>
    </source>
</evidence>
<comment type="caution">
    <text evidence="6">The sequence shown here is derived from an EMBL/GenBank/DDBJ whole genome shotgun (WGS) entry which is preliminary data.</text>
</comment>
<reference evidence="6 7" key="1">
    <citation type="journal article" date="2016" name="Nat. Commun.">
        <title>Thousands of microbial genomes shed light on interconnected biogeochemical processes in an aquifer system.</title>
        <authorList>
            <person name="Anantharaman K."/>
            <person name="Brown C.T."/>
            <person name="Hug L.A."/>
            <person name="Sharon I."/>
            <person name="Castelle C.J."/>
            <person name="Probst A.J."/>
            <person name="Thomas B.C."/>
            <person name="Singh A."/>
            <person name="Wilkins M.J."/>
            <person name="Karaoz U."/>
            <person name="Brodie E.L."/>
            <person name="Williams K.H."/>
            <person name="Hubbard S.S."/>
            <person name="Banfield J.F."/>
        </authorList>
    </citation>
    <scope>NUCLEOTIDE SEQUENCE [LARGE SCALE GENOMIC DNA]</scope>
</reference>
<dbReference type="InterPro" id="IPR050417">
    <property type="entry name" value="Sugar_Epim/Isomerase"/>
</dbReference>
<feature type="signal peptide" evidence="4">
    <location>
        <begin position="1"/>
        <end position="28"/>
    </location>
</feature>
<keyword evidence="1 2" id="KW-0413">Isomerase</keyword>
<evidence type="ECO:0000259" key="5">
    <source>
        <dbReference type="Pfam" id="PF01261"/>
    </source>
</evidence>